<gene>
    <name evidence="4" type="ORF">SacglDRAFT_01681</name>
</gene>
<dbReference type="InterPro" id="IPR004175">
    <property type="entry name" value="RNA_CPDase"/>
</dbReference>
<comment type="catalytic activity">
    <reaction evidence="2">
        <text>a 3'-end 2',3'-cyclophospho-ribonucleotide-RNA + H2O = a 3'-end 2'-phospho-ribonucleotide-RNA + H(+)</text>
        <dbReference type="Rhea" id="RHEA:11828"/>
        <dbReference type="Rhea" id="RHEA-COMP:10464"/>
        <dbReference type="Rhea" id="RHEA-COMP:17353"/>
        <dbReference type="ChEBI" id="CHEBI:15377"/>
        <dbReference type="ChEBI" id="CHEBI:15378"/>
        <dbReference type="ChEBI" id="CHEBI:83064"/>
        <dbReference type="ChEBI" id="CHEBI:173113"/>
        <dbReference type="EC" id="3.1.4.58"/>
    </reaction>
</comment>
<proteinExistence type="inferred from homology"/>
<dbReference type="HAMAP" id="MF_01940">
    <property type="entry name" value="RNA_CPDase"/>
    <property type="match status" value="1"/>
</dbReference>
<dbReference type="Pfam" id="PF02834">
    <property type="entry name" value="LigT_PEase"/>
    <property type="match status" value="1"/>
</dbReference>
<evidence type="ECO:0000313" key="4">
    <source>
        <dbReference type="EMBL" id="EIE98596.1"/>
    </source>
</evidence>
<protein>
    <recommendedName>
        <fullName evidence="2">RNA 2',3'-cyclic phosphodiesterase</fullName>
        <shortName evidence="2">RNA 2',3'-CPDase</shortName>
        <ecNumber evidence="2">3.1.4.58</ecNumber>
    </recommendedName>
</protein>
<dbReference type="GO" id="GO:0004113">
    <property type="term" value="F:2',3'-cyclic-nucleotide 3'-phosphodiesterase activity"/>
    <property type="evidence" value="ECO:0007669"/>
    <property type="project" value="InterPro"/>
</dbReference>
<comment type="function">
    <text evidence="2">Hydrolyzes RNA 2',3'-cyclic phosphodiester to an RNA 2'-phosphomonoester.</text>
</comment>
<dbReference type="PANTHER" id="PTHR35561">
    <property type="entry name" value="RNA 2',3'-CYCLIC PHOSPHODIESTERASE"/>
    <property type="match status" value="1"/>
</dbReference>
<keyword evidence="4" id="KW-0436">Ligase</keyword>
<dbReference type="PANTHER" id="PTHR35561:SF1">
    <property type="entry name" value="RNA 2',3'-CYCLIC PHOSPHODIESTERASE"/>
    <property type="match status" value="1"/>
</dbReference>
<keyword evidence="1 2" id="KW-0378">Hydrolase</keyword>
<sequence length="185" mass="20179">MAERARLFSAVVPPSSALLALRRQLREAGEIRAPGLRWTTVEQWHVTLGFYGMDDPVARAAWLRERLTGLAAPVVRIEGSGAFRGVLWAGVHGSGLAEVAEAARAEGEERPYVAHLTLARARRGTRAPQRLVQAAIERWRRALADLESPEWTATEVVLMRSDPAGEPGAGPRYGVVDRFPLDAPG</sequence>
<dbReference type="NCBIfam" id="TIGR02258">
    <property type="entry name" value="2_5_ligase"/>
    <property type="match status" value="1"/>
</dbReference>
<dbReference type="Gene3D" id="3.90.1140.10">
    <property type="entry name" value="Cyclic phosphodiesterase"/>
    <property type="match status" value="1"/>
</dbReference>
<organism evidence="4 5">
    <name type="scientific">Saccharomonospora glauca K62</name>
    <dbReference type="NCBI Taxonomy" id="928724"/>
    <lineage>
        <taxon>Bacteria</taxon>
        <taxon>Bacillati</taxon>
        <taxon>Actinomycetota</taxon>
        <taxon>Actinomycetes</taxon>
        <taxon>Pseudonocardiales</taxon>
        <taxon>Pseudonocardiaceae</taxon>
        <taxon>Saccharomonospora</taxon>
    </lineage>
</organism>
<name>I1D0X2_9PSEU</name>
<accession>I1D0X2</accession>
<feature type="domain" description="Phosphoesterase HXTX" evidence="3">
    <location>
        <begin position="16"/>
        <end position="85"/>
    </location>
</feature>
<dbReference type="GO" id="GO:0008664">
    <property type="term" value="F:RNA 2',3'-cyclic 3'-phosphodiesterase activity"/>
    <property type="evidence" value="ECO:0007669"/>
    <property type="project" value="UniProtKB-EC"/>
</dbReference>
<dbReference type="HOGENOM" id="CLU_081251_1_0_11"/>
<dbReference type="InterPro" id="IPR014051">
    <property type="entry name" value="Phosphoesterase_HXTX"/>
</dbReference>
<dbReference type="Proteomes" id="UP000005087">
    <property type="component" value="Chromosome"/>
</dbReference>
<dbReference type="STRING" id="928724.SacglDRAFT_01681"/>
<dbReference type="OrthoDB" id="9787070at2"/>
<dbReference type="InterPro" id="IPR009097">
    <property type="entry name" value="Cyclic_Pdiesterase"/>
</dbReference>
<dbReference type="EC" id="3.1.4.58" evidence="2"/>
<feature type="short sequence motif" description="HXTX 2" evidence="2">
    <location>
        <begin position="115"/>
        <end position="118"/>
    </location>
</feature>
<dbReference type="SUPFAM" id="SSF55144">
    <property type="entry name" value="LigT-like"/>
    <property type="match status" value="1"/>
</dbReference>
<dbReference type="GO" id="GO:0016874">
    <property type="term" value="F:ligase activity"/>
    <property type="evidence" value="ECO:0007669"/>
    <property type="project" value="UniProtKB-KW"/>
</dbReference>
<reference evidence="5" key="2">
    <citation type="submission" date="2012-01" db="EMBL/GenBank/DDBJ databases">
        <title>Noncontiguous Finished sequence of chromosome of Saccharomonospora glauca K62.</title>
        <authorList>
            <consortium name="US DOE Joint Genome Institute"/>
            <person name="Lucas S."/>
            <person name="Han J."/>
            <person name="Lapidus A."/>
            <person name="Cheng J.-F."/>
            <person name="Goodwin L."/>
            <person name="Pitluck S."/>
            <person name="Peters L."/>
            <person name="Mikhailova N."/>
            <person name="Held B."/>
            <person name="Detter J.C."/>
            <person name="Han C."/>
            <person name="Tapia R."/>
            <person name="Land M."/>
            <person name="Hauser L."/>
            <person name="Kyrpides N."/>
            <person name="Ivanova N."/>
            <person name="Pagani I."/>
            <person name="Brambilla E.-M."/>
            <person name="Klenk H.-P."/>
            <person name="Woyke T."/>
        </authorList>
    </citation>
    <scope>NUCLEOTIDE SEQUENCE [LARGE SCALE GENOMIC DNA]</scope>
    <source>
        <strain evidence="5">K62</strain>
    </source>
</reference>
<evidence type="ECO:0000256" key="2">
    <source>
        <dbReference type="HAMAP-Rule" id="MF_01940"/>
    </source>
</evidence>
<evidence type="ECO:0000313" key="5">
    <source>
        <dbReference type="Proteomes" id="UP000005087"/>
    </source>
</evidence>
<dbReference type="RefSeq" id="WP_005463434.1">
    <property type="nucleotide sequence ID" value="NZ_CM001484.1"/>
</dbReference>
<evidence type="ECO:0000256" key="1">
    <source>
        <dbReference type="ARBA" id="ARBA00022801"/>
    </source>
</evidence>
<comment type="similarity">
    <text evidence="2">Belongs to the 2H phosphoesterase superfamily. ThpR family.</text>
</comment>
<keyword evidence="5" id="KW-1185">Reference proteome</keyword>
<feature type="active site" description="Proton acceptor" evidence="2">
    <location>
        <position position="115"/>
    </location>
</feature>
<reference evidence="4 5" key="1">
    <citation type="submission" date="2011-09" db="EMBL/GenBank/DDBJ databases">
        <authorList>
            <consortium name="US DOE Joint Genome Institute (JGI-PGF)"/>
            <person name="Lucas S."/>
            <person name="Han J."/>
            <person name="Lapidus A."/>
            <person name="Cheng J.-F."/>
            <person name="Goodwin L."/>
            <person name="Pitluck S."/>
            <person name="Peters L."/>
            <person name="Land M.L."/>
            <person name="Hauser L."/>
            <person name="Brambilla E."/>
            <person name="Klenk H.-P."/>
            <person name="Woyke T.J."/>
        </authorList>
    </citation>
    <scope>NUCLEOTIDE SEQUENCE [LARGE SCALE GENOMIC DNA]</scope>
    <source>
        <strain evidence="4 5">K62</strain>
    </source>
</reference>
<feature type="short sequence motif" description="HXTX 1" evidence="2">
    <location>
        <begin position="45"/>
        <end position="48"/>
    </location>
</feature>
<evidence type="ECO:0000259" key="3">
    <source>
        <dbReference type="Pfam" id="PF02834"/>
    </source>
</evidence>
<dbReference type="eggNOG" id="COG1514">
    <property type="taxonomic scope" value="Bacteria"/>
</dbReference>
<feature type="active site" description="Proton donor" evidence="2">
    <location>
        <position position="45"/>
    </location>
</feature>
<dbReference type="AlphaFoldDB" id="I1D0X2"/>
<dbReference type="EMBL" id="CM001484">
    <property type="protein sequence ID" value="EIE98596.1"/>
    <property type="molecule type" value="Genomic_DNA"/>
</dbReference>